<accession>A0A6G1IL03</accession>
<feature type="chain" id="PRO_5026264017" evidence="2">
    <location>
        <begin position="22"/>
        <end position="182"/>
    </location>
</feature>
<feature type="compositionally biased region" description="Polar residues" evidence="1">
    <location>
        <begin position="68"/>
        <end position="82"/>
    </location>
</feature>
<evidence type="ECO:0000313" key="3">
    <source>
        <dbReference type="EMBL" id="KAF2678825.1"/>
    </source>
</evidence>
<evidence type="ECO:0000256" key="1">
    <source>
        <dbReference type="SAM" id="MobiDB-lite"/>
    </source>
</evidence>
<evidence type="ECO:0000313" key="4">
    <source>
        <dbReference type="Proteomes" id="UP000799291"/>
    </source>
</evidence>
<proteinExistence type="predicted"/>
<dbReference type="Proteomes" id="UP000799291">
    <property type="component" value="Unassembled WGS sequence"/>
</dbReference>
<feature type="region of interest" description="Disordered" evidence="1">
    <location>
        <begin position="47"/>
        <end position="82"/>
    </location>
</feature>
<gene>
    <name evidence="3" type="ORF">K458DRAFT_132923</name>
</gene>
<keyword evidence="4" id="KW-1185">Reference proteome</keyword>
<name>A0A6G1IL03_9PLEO</name>
<protein>
    <submittedName>
        <fullName evidence="3">Uncharacterized protein</fullName>
    </submittedName>
</protein>
<dbReference type="EMBL" id="MU005608">
    <property type="protein sequence ID" value="KAF2678825.1"/>
    <property type="molecule type" value="Genomic_DNA"/>
</dbReference>
<reference evidence="3" key="1">
    <citation type="journal article" date="2020" name="Stud. Mycol.">
        <title>101 Dothideomycetes genomes: a test case for predicting lifestyles and emergence of pathogens.</title>
        <authorList>
            <person name="Haridas S."/>
            <person name="Albert R."/>
            <person name="Binder M."/>
            <person name="Bloem J."/>
            <person name="Labutti K."/>
            <person name="Salamov A."/>
            <person name="Andreopoulos B."/>
            <person name="Baker S."/>
            <person name="Barry K."/>
            <person name="Bills G."/>
            <person name="Bluhm B."/>
            <person name="Cannon C."/>
            <person name="Castanera R."/>
            <person name="Culley D."/>
            <person name="Daum C."/>
            <person name="Ezra D."/>
            <person name="Gonzalez J."/>
            <person name="Henrissat B."/>
            <person name="Kuo A."/>
            <person name="Liang C."/>
            <person name="Lipzen A."/>
            <person name="Lutzoni F."/>
            <person name="Magnuson J."/>
            <person name="Mondo S."/>
            <person name="Nolan M."/>
            <person name="Ohm R."/>
            <person name="Pangilinan J."/>
            <person name="Park H.-J."/>
            <person name="Ramirez L."/>
            <person name="Alfaro M."/>
            <person name="Sun H."/>
            <person name="Tritt A."/>
            <person name="Yoshinaga Y."/>
            <person name="Zwiers L.-H."/>
            <person name="Turgeon B."/>
            <person name="Goodwin S."/>
            <person name="Spatafora J."/>
            <person name="Crous P."/>
            <person name="Grigoriev I."/>
        </authorList>
    </citation>
    <scope>NUCLEOTIDE SEQUENCE</scope>
    <source>
        <strain evidence="3">CBS 122367</strain>
    </source>
</reference>
<organism evidence="3 4">
    <name type="scientific">Lentithecium fluviatile CBS 122367</name>
    <dbReference type="NCBI Taxonomy" id="1168545"/>
    <lineage>
        <taxon>Eukaryota</taxon>
        <taxon>Fungi</taxon>
        <taxon>Dikarya</taxon>
        <taxon>Ascomycota</taxon>
        <taxon>Pezizomycotina</taxon>
        <taxon>Dothideomycetes</taxon>
        <taxon>Pleosporomycetidae</taxon>
        <taxon>Pleosporales</taxon>
        <taxon>Massarineae</taxon>
        <taxon>Lentitheciaceae</taxon>
        <taxon>Lentithecium</taxon>
    </lineage>
</organism>
<feature type="signal peptide" evidence="2">
    <location>
        <begin position="1"/>
        <end position="21"/>
    </location>
</feature>
<dbReference type="AlphaFoldDB" id="A0A6G1IL03"/>
<sequence length="182" mass="20467">MIHFGCGFYYFVSSLCCLISAGYRQSLLLQPTPSTIESRRCLRITTPQKPPLHPFLPGSKHQRHTNSNRRITQPSSNTSNLPSSIFKLCQYWHRHNRSHRSRSRSRSCSIGASRRNELRRRRQSWNADGNRGCDGECGEGSLRIYCCSAGEGGGGELGLREEGFMVSVLGLRTLFGVRDGEC</sequence>
<evidence type="ECO:0000256" key="2">
    <source>
        <dbReference type="SAM" id="SignalP"/>
    </source>
</evidence>
<keyword evidence="2" id="KW-0732">Signal</keyword>